<evidence type="ECO:0000313" key="2">
    <source>
        <dbReference type="EMBL" id="NHN83838.1"/>
    </source>
</evidence>
<dbReference type="EMBL" id="WOTB01000004">
    <property type="protein sequence ID" value="NHN83838.1"/>
    <property type="molecule type" value="Genomic_DNA"/>
</dbReference>
<dbReference type="Gene3D" id="3.40.30.10">
    <property type="entry name" value="Glutaredoxin"/>
    <property type="match status" value="1"/>
</dbReference>
<dbReference type="PANTHER" id="PTHR13887:SF41">
    <property type="entry name" value="THIOREDOXIN SUPERFAMILY PROTEIN"/>
    <property type="match status" value="1"/>
</dbReference>
<proteinExistence type="predicted"/>
<accession>A0ABX0JP23</accession>
<evidence type="ECO:0000259" key="1">
    <source>
        <dbReference type="Pfam" id="PF01323"/>
    </source>
</evidence>
<reference evidence="2 3" key="1">
    <citation type="journal article" date="2020" name="Int. J. Syst. Evol. Microbiol.">
        <title>Novel acetic acid bacteria from cider fermentations: Acetobacter conturbans sp. nov. and Acetobacter fallax sp. nov.</title>
        <authorList>
            <person name="Sombolestani A.S."/>
            <person name="Cleenwerck I."/>
            <person name="Cnockaert M."/>
            <person name="Borremans W."/>
            <person name="Wieme A.D."/>
            <person name="De Vuyst L."/>
            <person name="Vandamme P."/>
        </authorList>
    </citation>
    <scope>NUCLEOTIDE SEQUENCE [LARGE SCALE GENOMIC DNA]</scope>
    <source>
        <strain evidence="2 3">LMG 30640</strain>
    </source>
</reference>
<gene>
    <name evidence="2" type="ORF">GOB93_04165</name>
</gene>
<dbReference type="Pfam" id="PF01323">
    <property type="entry name" value="DSBA"/>
    <property type="match status" value="1"/>
</dbReference>
<evidence type="ECO:0000313" key="3">
    <source>
        <dbReference type="Proteomes" id="UP000635278"/>
    </source>
</evidence>
<dbReference type="PANTHER" id="PTHR13887">
    <property type="entry name" value="GLUTATHIONE S-TRANSFERASE KAPPA"/>
    <property type="match status" value="1"/>
</dbReference>
<dbReference type="CDD" id="cd03024">
    <property type="entry name" value="DsbA_FrnE"/>
    <property type="match status" value="1"/>
</dbReference>
<dbReference type="Proteomes" id="UP000635278">
    <property type="component" value="Unassembled WGS sequence"/>
</dbReference>
<comment type="caution">
    <text evidence="2">The sequence shown here is derived from an EMBL/GenBank/DDBJ whole genome shotgun (WGS) entry which is preliminary data.</text>
</comment>
<dbReference type="InterPro" id="IPR036249">
    <property type="entry name" value="Thioredoxin-like_sf"/>
</dbReference>
<name>A0ABX0JP23_9PROT</name>
<feature type="domain" description="DSBA-like thioredoxin" evidence="1">
    <location>
        <begin position="4"/>
        <end position="205"/>
    </location>
</feature>
<sequence>MSITIIITSDFICPWCFVGERRLEKALKTLPEKAAVEIEWRPFELNPAMPPEGMDRKIYRTLKFGSWERSRALDTQTVAATEHDDIAFDYDAMARTPNTFQAHRLMWFADRQGLATPVAKALFSAYFEQGRDIGDVAVLCVIAGEQGLDRQAVEAFFASDQGLADVRNAEDAHRHQGVRSVPLFDIAGTIISGAQAVEIFEKALKQATELDQSCVEGSCSVG</sequence>
<keyword evidence="3" id="KW-1185">Reference proteome</keyword>
<protein>
    <submittedName>
        <fullName evidence="2">Disulfide bond formation protein DsbA</fullName>
    </submittedName>
</protein>
<dbReference type="InterPro" id="IPR001853">
    <property type="entry name" value="DSBA-like_thioredoxin_dom"/>
</dbReference>
<dbReference type="SUPFAM" id="SSF52833">
    <property type="entry name" value="Thioredoxin-like"/>
    <property type="match status" value="1"/>
</dbReference>
<dbReference type="RefSeq" id="WP_173582261.1">
    <property type="nucleotide sequence ID" value="NZ_WOTB01000004.1"/>
</dbReference>
<organism evidence="2 3">
    <name type="scientific">Acetobacter musti</name>
    <dbReference type="NCBI Taxonomy" id="864732"/>
    <lineage>
        <taxon>Bacteria</taxon>
        <taxon>Pseudomonadati</taxon>
        <taxon>Pseudomonadota</taxon>
        <taxon>Alphaproteobacteria</taxon>
        <taxon>Acetobacterales</taxon>
        <taxon>Acetobacteraceae</taxon>
        <taxon>Acetobacter</taxon>
    </lineage>
</organism>